<accession>A0A7C9R7L2</accession>
<keyword evidence="2" id="KW-0238">DNA-binding</keyword>
<dbReference type="InterPro" id="IPR000524">
    <property type="entry name" value="Tscrpt_reg_HTH_GntR"/>
</dbReference>
<protein>
    <submittedName>
        <fullName evidence="5">GntR family transcriptional regulator</fullName>
    </submittedName>
</protein>
<keyword evidence="1" id="KW-0805">Transcription regulation</keyword>
<dbReference type="AlphaFoldDB" id="A0A7C9R7L2"/>
<dbReference type="RefSeq" id="WP_165118248.1">
    <property type="nucleotide sequence ID" value="NZ_JAAKZG010000005.1"/>
</dbReference>
<dbReference type="Gene3D" id="1.10.10.10">
    <property type="entry name" value="Winged helix-like DNA-binding domain superfamily/Winged helix DNA-binding domain"/>
    <property type="match status" value="1"/>
</dbReference>
<dbReference type="Gene3D" id="1.20.120.530">
    <property type="entry name" value="GntR ligand-binding domain-like"/>
    <property type="match status" value="1"/>
</dbReference>
<dbReference type="InterPro" id="IPR011711">
    <property type="entry name" value="GntR_C"/>
</dbReference>
<dbReference type="Pfam" id="PF00392">
    <property type="entry name" value="GntR"/>
    <property type="match status" value="1"/>
</dbReference>
<dbReference type="SMART" id="SM00345">
    <property type="entry name" value="HTH_GNTR"/>
    <property type="match status" value="1"/>
</dbReference>
<feature type="domain" description="HTH gntR-type" evidence="4">
    <location>
        <begin position="15"/>
        <end position="82"/>
    </location>
</feature>
<keyword evidence="6" id="KW-1185">Reference proteome</keyword>
<dbReference type="GO" id="GO:0003700">
    <property type="term" value="F:DNA-binding transcription factor activity"/>
    <property type="evidence" value="ECO:0007669"/>
    <property type="project" value="InterPro"/>
</dbReference>
<dbReference type="GO" id="GO:0003677">
    <property type="term" value="F:DNA binding"/>
    <property type="evidence" value="ECO:0007669"/>
    <property type="project" value="UniProtKB-KW"/>
</dbReference>
<comment type="caution">
    <text evidence="5">The sequence shown here is derived from an EMBL/GenBank/DDBJ whole genome shotgun (WGS) entry which is preliminary data.</text>
</comment>
<dbReference type="Proteomes" id="UP000481252">
    <property type="component" value="Unassembled WGS sequence"/>
</dbReference>
<dbReference type="EMBL" id="JAAKZG010000005">
    <property type="protein sequence ID" value="NGN42140.1"/>
    <property type="molecule type" value="Genomic_DNA"/>
</dbReference>
<organism evidence="5 6">
    <name type="scientific">Mesorhizobium zhangyense</name>
    <dbReference type="NCBI Taxonomy" id="1776730"/>
    <lineage>
        <taxon>Bacteria</taxon>
        <taxon>Pseudomonadati</taxon>
        <taxon>Pseudomonadota</taxon>
        <taxon>Alphaproteobacteria</taxon>
        <taxon>Hyphomicrobiales</taxon>
        <taxon>Phyllobacteriaceae</taxon>
        <taxon>Mesorhizobium</taxon>
    </lineage>
</organism>
<keyword evidence="3" id="KW-0804">Transcription</keyword>
<proteinExistence type="predicted"/>
<evidence type="ECO:0000256" key="3">
    <source>
        <dbReference type="ARBA" id="ARBA00023163"/>
    </source>
</evidence>
<gene>
    <name evidence="5" type="ORF">G6N74_13810</name>
</gene>
<dbReference type="PANTHER" id="PTHR43537:SF45">
    <property type="entry name" value="GNTR FAMILY REGULATORY PROTEIN"/>
    <property type="match status" value="1"/>
</dbReference>
<dbReference type="InterPro" id="IPR036388">
    <property type="entry name" value="WH-like_DNA-bd_sf"/>
</dbReference>
<dbReference type="InterPro" id="IPR008920">
    <property type="entry name" value="TF_FadR/GntR_C"/>
</dbReference>
<dbReference type="InterPro" id="IPR036390">
    <property type="entry name" value="WH_DNA-bd_sf"/>
</dbReference>
<dbReference type="PANTHER" id="PTHR43537">
    <property type="entry name" value="TRANSCRIPTIONAL REGULATOR, GNTR FAMILY"/>
    <property type="match status" value="1"/>
</dbReference>
<evidence type="ECO:0000313" key="5">
    <source>
        <dbReference type="EMBL" id="NGN42140.1"/>
    </source>
</evidence>
<evidence type="ECO:0000256" key="2">
    <source>
        <dbReference type="ARBA" id="ARBA00023125"/>
    </source>
</evidence>
<dbReference type="SUPFAM" id="SSF46785">
    <property type="entry name" value="Winged helix' DNA-binding domain"/>
    <property type="match status" value="1"/>
</dbReference>
<dbReference type="PRINTS" id="PR00035">
    <property type="entry name" value="HTHGNTR"/>
</dbReference>
<evidence type="ECO:0000313" key="6">
    <source>
        <dbReference type="Proteomes" id="UP000481252"/>
    </source>
</evidence>
<dbReference type="SMART" id="SM00895">
    <property type="entry name" value="FCD"/>
    <property type="match status" value="1"/>
</dbReference>
<sequence length="223" mass="24386">MNTVDSKPERVDIAESASAKAYRVLEKMIVTLELAPGSVTTEKALIEKLSLGRTPVREAIQRLAWEGLVSVRPRAGLEIAPLHAGDWLRVLDARRGVEVILARSAARFATAEMSSRFQETAMAMHDAVLTNDVAGYLEADKSLDEAMALAADNRFAAQLVAPLQTHSRRFWFRFQSGTGLAEAAGNHVSLIRAILERDEEAAGIEADRLMALLRLHAQAAAMR</sequence>
<evidence type="ECO:0000256" key="1">
    <source>
        <dbReference type="ARBA" id="ARBA00023015"/>
    </source>
</evidence>
<dbReference type="Pfam" id="PF07729">
    <property type="entry name" value="FCD"/>
    <property type="match status" value="1"/>
</dbReference>
<evidence type="ECO:0000259" key="4">
    <source>
        <dbReference type="PROSITE" id="PS50949"/>
    </source>
</evidence>
<dbReference type="SUPFAM" id="SSF48008">
    <property type="entry name" value="GntR ligand-binding domain-like"/>
    <property type="match status" value="1"/>
</dbReference>
<reference evidence="5 6" key="1">
    <citation type="submission" date="2020-02" db="EMBL/GenBank/DDBJ databases">
        <title>Genome sequence of the type strain CGMCC 1.15528 of Mesorhizobium zhangyense.</title>
        <authorList>
            <person name="Gao J."/>
            <person name="Sun J."/>
        </authorList>
    </citation>
    <scope>NUCLEOTIDE SEQUENCE [LARGE SCALE GENOMIC DNA]</scope>
    <source>
        <strain evidence="5 6">CGMCC 1.15528</strain>
    </source>
</reference>
<name>A0A7C9R7L2_9HYPH</name>
<dbReference type="PROSITE" id="PS50949">
    <property type="entry name" value="HTH_GNTR"/>
    <property type="match status" value="1"/>
</dbReference>